<feature type="chain" id="PRO_5030781184" description="Lipoprotein" evidence="2">
    <location>
        <begin position="25"/>
        <end position="223"/>
    </location>
</feature>
<dbReference type="InterPro" id="IPR044058">
    <property type="entry name" value="Lipoprotein_23"/>
</dbReference>
<evidence type="ECO:0000256" key="1">
    <source>
        <dbReference type="SAM" id="MobiDB-lite"/>
    </source>
</evidence>
<gene>
    <name evidence="3" type="ORF">FHS38_000189</name>
</gene>
<dbReference type="PROSITE" id="PS51257">
    <property type="entry name" value="PROKAR_LIPOPROTEIN"/>
    <property type="match status" value="1"/>
</dbReference>
<evidence type="ECO:0000256" key="2">
    <source>
        <dbReference type="SAM" id="SignalP"/>
    </source>
</evidence>
<dbReference type="RefSeq" id="WP_184729666.1">
    <property type="nucleotide sequence ID" value="NZ_BMRW01000001.1"/>
</dbReference>
<name>A0A7W7PD17_STRNE</name>
<accession>A0A7W7PD17</accession>
<comment type="caution">
    <text evidence="3">The sequence shown here is derived from an EMBL/GenBank/DDBJ whole genome shotgun (WGS) entry which is preliminary data.</text>
</comment>
<dbReference type="Pfam" id="PF18966">
    <property type="entry name" value="Lipoprotein_23"/>
    <property type="match status" value="1"/>
</dbReference>
<organism evidence="3 4">
    <name type="scientific">Streptomyces netropsis</name>
    <name type="common">Streptoverticillium netropsis</name>
    <dbReference type="NCBI Taxonomy" id="55404"/>
    <lineage>
        <taxon>Bacteria</taxon>
        <taxon>Bacillati</taxon>
        <taxon>Actinomycetota</taxon>
        <taxon>Actinomycetes</taxon>
        <taxon>Kitasatosporales</taxon>
        <taxon>Streptomycetaceae</taxon>
        <taxon>Streptomyces</taxon>
    </lineage>
</organism>
<sequence length="223" mass="23284">MRKITWAAATAVLSVGMLTGCSSADGESGDTAKASAGATKDTEKKDTGKKDTGKAAGKKDDARIGVAGTACELPVSFEVAKGWKPAASSAEDAKMLAKLNGRTSVTASCVVDAKPAGLLGNMRVWTAGRTDKSPRQVLDAFMAEEKRVSEQEFSETKVGDLPAAEVTYKESSPLLDEPSPQRALAVTTPKGTVVLHLTAFDGGEYKDMLPAFELAKKTMLPAS</sequence>
<keyword evidence="2" id="KW-0732">Signal</keyword>
<dbReference type="EMBL" id="JACHJG010000001">
    <property type="protein sequence ID" value="MBB4884180.1"/>
    <property type="molecule type" value="Genomic_DNA"/>
</dbReference>
<evidence type="ECO:0000313" key="3">
    <source>
        <dbReference type="EMBL" id="MBB4884180.1"/>
    </source>
</evidence>
<dbReference type="AlphaFoldDB" id="A0A7W7PD17"/>
<protein>
    <recommendedName>
        <fullName evidence="5">Lipoprotein</fullName>
    </recommendedName>
</protein>
<reference evidence="3 4" key="1">
    <citation type="submission" date="2020-08" db="EMBL/GenBank/DDBJ databases">
        <title>Genomic Encyclopedia of Type Strains, Phase III (KMG-III): the genomes of soil and plant-associated and newly described type strains.</title>
        <authorList>
            <person name="Whitman W."/>
        </authorList>
    </citation>
    <scope>NUCLEOTIDE SEQUENCE [LARGE SCALE GENOMIC DNA]</scope>
    <source>
        <strain evidence="3 4">CECT 3265</strain>
    </source>
</reference>
<feature type="compositionally biased region" description="Basic and acidic residues" evidence="1">
    <location>
        <begin position="40"/>
        <end position="59"/>
    </location>
</feature>
<evidence type="ECO:0008006" key="5">
    <source>
        <dbReference type="Google" id="ProtNLM"/>
    </source>
</evidence>
<proteinExistence type="predicted"/>
<dbReference type="Proteomes" id="UP000556436">
    <property type="component" value="Unassembled WGS sequence"/>
</dbReference>
<keyword evidence="4" id="KW-1185">Reference proteome</keyword>
<evidence type="ECO:0000313" key="4">
    <source>
        <dbReference type="Proteomes" id="UP000556436"/>
    </source>
</evidence>
<feature type="region of interest" description="Disordered" evidence="1">
    <location>
        <begin position="23"/>
        <end position="59"/>
    </location>
</feature>
<feature type="signal peptide" evidence="2">
    <location>
        <begin position="1"/>
        <end position="24"/>
    </location>
</feature>